<dbReference type="Proteomes" id="UP000501753">
    <property type="component" value="Chromosome"/>
</dbReference>
<gene>
    <name evidence="2" type="ORF">DDJ31_31130</name>
</gene>
<evidence type="ECO:0000313" key="3">
    <source>
        <dbReference type="Proteomes" id="UP000501753"/>
    </source>
</evidence>
<protein>
    <submittedName>
        <fullName evidence="2">Uncharacterized protein</fullName>
    </submittedName>
</protein>
<feature type="region of interest" description="Disordered" evidence="1">
    <location>
        <begin position="1"/>
        <end position="59"/>
    </location>
</feature>
<feature type="compositionally biased region" description="Basic and acidic residues" evidence="1">
    <location>
        <begin position="15"/>
        <end position="32"/>
    </location>
</feature>
<feature type="compositionally biased region" description="Basic and acidic residues" evidence="1">
    <location>
        <begin position="40"/>
        <end position="59"/>
    </location>
</feature>
<accession>A0ABX5U153</accession>
<sequence>MKVDGSATGWLPSSTDRHGDRRERKMASERYGTRRTAQTSRDDGERAGRPRHEPGGGRP</sequence>
<organism evidence="2 3">
    <name type="scientific">Streptomyces griseoviridis</name>
    <dbReference type="NCBI Taxonomy" id="45398"/>
    <lineage>
        <taxon>Bacteria</taxon>
        <taxon>Bacillati</taxon>
        <taxon>Actinomycetota</taxon>
        <taxon>Actinomycetes</taxon>
        <taxon>Kitasatosporales</taxon>
        <taxon>Streptomycetaceae</taxon>
        <taxon>Streptomyces</taxon>
    </lineage>
</organism>
<name>A0ABX5U153_STRGD</name>
<evidence type="ECO:0000313" key="2">
    <source>
        <dbReference type="EMBL" id="QCN88873.1"/>
    </source>
</evidence>
<reference evidence="2 3" key="1">
    <citation type="submission" date="2018-04" db="EMBL/GenBank/DDBJ databases">
        <title>Complete genome sequences of Streptomyces griseoviridis K61 and characterization of antagonistic properties of biological control agents.</title>
        <authorList>
            <person name="Mariita R.M."/>
            <person name="Sello J.K."/>
        </authorList>
    </citation>
    <scope>NUCLEOTIDE SEQUENCE [LARGE SCALE GENOMIC DNA]</scope>
    <source>
        <strain evidence="2 3">K61</strain>
    </source>
</reference>
<evidence type="ECO:0000256" key="1">
    <source>
        <dbReference type="SAM" id="MobiDB-lite"/>
    </source>
</evidence>
<keyword evidence="3" id="KW-1185">Reference proteome</keyword>
<dbReference type="EMBL" id="CP029078">
    <property type="protein sequence ID" value="QCN88873.1"/>
    <property type="molecule type" value="Genomic_DNA"/>
</dbReference>
<proteinExistence type="predicted"/>